<comment type="subcellular location">
    <subcellularLocation>
        <location evidence="1">Membrane</location>
        <topology evidence="1">Multi-pass membrane protein</topology>
    </subcellularLocation>
</comment>
<evidence type="ECO:0000256" key="2">
    <source>
        <dbReference type="ARBA" id="ARBA00022692"/>
    </source>
</evidence>
<reference evidence="7 8" key="1">
    <citation type="submission" date="2020-01" db="EMBL/GenBank/DDBJ databases">
        <title>Genetics and antimicrobial susceptibilities of Nocardia species isolated from the soil; a comparison with species isolated from humans.</title>
        <authorList>
            <person name="Carrasco G."/>
            <person name="Monzon S."/>
            <person name="Sansegundo M."/>
            <person name="Garcia E."/>
            <person name="Garrido N."/>
            <person name="Medina M.J."/>
            <person name="Villalon P."/>
            <person name="Ramirez-Arocha A.C."/>
            <person name="Jimenez P."/>
            <person name="Cuesta I."/>
            <person name="Valdezate S."/>
        </authorList>
    </citation>
    <scope>NUCLEOTIDE SEQUENCE [LARGE SCALE GENOMIC DNA]</scope>
    <source>
        <strain evidence="7 8">CNM20110639</strain>
    </source>
</reference>
<dbReference type="Proteomes" id="UP000468928">
    <property type="component" value="Unassembled WGS sequence"/>
</dbReference>
<keyword evidence="3 5" id="KW-1133">Transmembrane helix</keyword>
<comment type="caution">
    <text evidence="7">The sequence shown here is derived from an EMBL/GenBank/DDBJ whole genome shotgun (WGS) entry which is preliminary data.</text>
</comment>
<dbReference type="InterPro" id="IPR002645">
    <property type="entry name" value="STAS_dom"/>
</dbReference>
<gene>
    <name evidence="7" type="ORF">GV789_15180</name>
</gene>
<feature type="transmembrane region" description="Helical" evidence="5">
    <location>
        <begin position="127"/>
        <end position="148"/>
    </location>
</feature>
<name>A0A6P1D828_9NOCA</name>
<keyword evidence="2 5" id="KW-0812">Transmembrane</keyword>
<evidence type="ECO:0000256" key="1">
    <source>
        <dbReference type="ARBA" id="ARBA00004141"/>
    </source>
</evidence>
<evidence type="ECO:0000313" key="8">
    <source>
        <dbReference type="Proteomes" id="UP000468928"/>
    </source>
</evidence>
<dbReference type="Pfam" id="PF00916">
    <property type="entry name" value="Sulfate_transp"/>
    <property type="match status" value="1"/>
</dbReference>
<dbReference type="AlphaFoldDB" id="A0A6P1D828"/>
<dbReference type="InterPro" id="IPR036513">
    <property type="entry name" value="STAS_dom_sf"/>
</dbReference>
<sequence length="559" mass="57718">MSRLTHWIRARLPGERMRRSDVLAGLSGAIGSVPDGMASGLLAGVNPVHGLYASMAGRIFGGLTTSTKLMVVTTTSASALAAGSALAAVPVEDRSAATVVLTLVAGAVMIVAAALKLGRYTRFVSHSVMTGFLSGVAANIAFGQLAGFTGVSAEGEVALAKATDVVLHASRIDLASVLIGTVTILLVVGMSRTRFGMLGSLAALIVSTAMLPLFGLDSVARVSDVGDIPHGIPLPALPDLSMLTPSLISGAAAVAVIVLVQGVGVAEAAPNRDGTRSEINRDFTGQGVGNVASGFFGGMPVGGSVGQTALTTVAGARTRWGPMWSGLWMVVILIAFAGLVGHVPMPTLAAVLIVAAVGSFDPARIVAIWRSGPTSRLALAATFLATLFLPVTAAVGIGVTLSLLLQLNQEAVDLKVVQLRAENGRLVEVPAPTALRSREIVILDVYGSLFYAGARTLQVRLPDPAGAESPMVVLRMRGRTTLGATFFVVVSDYARRLDAVGGHLHLSGVDAQVLDYWNQDRLHRQGIALDLYPATATLGESTLAAYAEARVRLRDQSAS</sequence>
<dbReference type="GO" id="GO:0055085">
    <property type="term" value="P:transmembrane transport"/>
    <property type="evidence" value="ECO:0007669"/>
    <property type="project" value="InterPro"/>
</dbReference>
<organism evidence="7 8">
    <name type="scientific">Nocardia cyriacigeorgica</name>
    <dbReference type="NCBI Taxonomy" id="135487"/>
    <lineage>
        <taxon>Bacteria</taxon>
        <taxon>Bacillati</taxon>
        <taxon>Actinomycetota</taxon>
        <taxon>Actinomycetes</taxon>
        <taxon>Mycobacteriales</taxon>
        <taxon>Nocardiaceae</taxon>
        <taxon>Nocardia</taxon>
    </lineage>
</organism>
<dbReference type="PROSITE" id="PS50801">
    <property type="entry name" value="STAS"/>
    <property type="match status" value="1"/>
</dbReference>
<dbReference type="Gene3D" id="3.30.750.24">
    <property type="entry name" value="STAS domain"/>
    <property type="match status" value="1"/>
</dbReference>
<feature type="transmembrane region" description="Helical" evidence="5">
    <location>
        <begin position="247"/>
        <end position="266"/>
    </location>
</feature>
<evidence type="ECO:0000256" key="3">
    <source>
        <dbReference type="ARBA" id="ARBA00022989"/>
    </source>
</evidence>
<accession>A0A6P1D828</accession>
<feature type="domain" description="STAS" evidence="6">
    <location>
        <begin position="430"/>
        <end position="545"/>
    </location>
</feature>
<dbReference type="SUPFAM" id="SSF52091">
    <property type="entry name" value="SpoIIaa-like"/>
    <property type="match status" value="1"/>
</dbReference>
<dbReference type="GO" id="GO:0016020">
    <property type="term" value="C:membrane"/>
    <property type="evidence" value="ECO:0007669"/>
    <property type="project" value="UniProtKB-SubCell"/>
</dbReference>
<feature type="transmembrane region" description="Helical" evidence="5">
    <location>
        <begin position="69"/>
        <end position="89"/>
    </location>
</feature>
<evidence type="ECO:0000259" key="6">
    <source>
        <dbReference type="PROSITE" id="PS50801"/>
    </source>
</evidence>
<feature type="transmembrane region" description="Helical" evidence="5">
    <location>
        <begin position="168"/>
        <end position="188"/>
    </location>
</feature>
<dbReference type="InterPro" id="IPR011547">
    <property type="entry name" value="SLC26A/SulP_dom"/>
</dbReference>
<feature type="transmembrane region" description="Helical" evidence="5">
    <location>
        <begin position="377"/>
        <end position="405"/>
    </location>
</feature>
<dbReference type="InterPro" id="IPR001902">
    <property type="entry name" value="SLC26A/SulP_fam"/>
</dbReference>
<feature type="transmembrane region" description="Helical" evidence="5">
    <location>
        <begin position="327"/>
        <end position="357"/>
    </location>
</feature>
<keyword evidence="4 5" id="KW-0472">Membrane</keyword>
<dbReference type="RefSeq" id="WP_163821563.1">
    <property type="nucleotide sequence ID" value="NZ_JAAGUY010000001.1"/>
</dbReference>
<evidence type="ECO:0000313" key="7">
    <source>
        <dbReference type="EMBL" id="NEW45779.1"/>
    </source>
</evidence>
<proteinExistence type="predicted"/>
<protein>
    <submittedName>
        <fullName evidence="7">SulP family inorganic anion transporter</fullName>
    </submittedName>
</protein>
<dbReference type="EMBL" id="JAAGUZ010000037">
    <property type="protein sequence ID" value="NEW45779.1"/>
    <property type="molecule type" value="Genomic_DNA"/>
</dbReference>
<feature type="transmembrane region" description="Helical" evidence="5">
    <location>
        <begin position="95"/>
        <end position="115"/>
    </location>
</feature>
<evidence type="ECO:0000256" key="5">
    <source>
        <dbReference type="SAM" id="Phobius"/>
    </source>
</evidence>
<feature type="transmembrane region" description="Helical" evidence="5">
    <location>
        <begin position="195"/>
        <end position="214"/>
    </location>
</feature>
<dbReference type="PANTHER" id="PTHR11814">
    <property type="entry name" value="SULFATE TRANSPORTER"/>
    <property type="match status" value="1"/>
</dbReference>
<evidence type="ECO:0000256" key="4">
    <source>
        <dbReference type="ARBA" id="ARBA00023136"/>
    </source>
</evidence>